<accession>B1TH33</accession>
<organism evidence="2 3">
    <name type="scientific">Burkholderia ambifaria MEX-5</name>
    <dbReference type="NCBI Taxonomy" id="396597"/>
    <lineage>
        <taxon>Bacteria</taxon>
        <taxon>Pseudomonadati</taxon>
        <taxon>Pseudomonadota</taxon>
        <taxon>Betaproteobacteria</taxon>
        <taxon>Burkholderiales</taxon>
        <taxon>Burkholderiaceae</taxon>
        <taxon>Burkholderia</taxon>
        <taxon>Burkholderia cepacia complex</taxon>
    </lineage>
</organism>
<name>B1TH33_9BURK</name>
<feature type="compositionally biased region" description="Polar residues" evidence="1">
    <location>
        <begin position="47"/>
        <end position="57"/>
    </location>
</feature>
<protein>
    <submittedName>
        <fullName evidence="2">LOC553259 protein-like protein</fullName>
    </submittedName>
</protein>
<dbReference type="AlphaFoldDB" id="B1TH33"/>
<feature type="compositionally biased region" description="Low complexity" evidence="1">
    <location>
        <begin position="122"/>
        <end position="131"/>
    </location>
</feature>
<feature type="compositionally biased region" description="Low complexity" evidence="1">
    <location>
        <begin position="77"/>
        <end position="107"/>
    </location>
</feature>
<feature type="region of interest" description="Disordered" evidence="1">
    <location>
        <begin position="1"/>
        <end position="131"/>
    </location>
</feature>
<gene>
    <name evidence="2" type="ORF">BamMEX5DRAFT_7100</name>
</gene>
<dbReference type="Proteomes" id="UP000004814">
    <property type="component" value="Unassembled WGS sequence"/>
</dbReference>
<evidence type="ECO:0000313" key="3">
    <source>
        <dbReference type="Proteomes" id="UP000004814"/>
    </source>
</evidence>
<sequence length="131" mass="13065">MPAATRPLRTARAAAYSTNRAIREKPTRAPANPPATISPSFRLPAATISNPANSTTPIAYAAHAIRDASPQSRRSTRTGGTRVSGASGGSAKPSSSTSAAPMPTSAGQSVGGGSATSIRPPSAASSAQWPP</sequence>
<reference evidence="2 3" key="1">
    <citation type="submission" date="2008-03" db="EMBL/GenBank/DDBJ databases">
        <title>Sequencing of the draft genome and assembly of Burkholderia ambifaria MEX-5.</title>
        <authorList>
            <consortium name="US DOE Joint Genome Institute (JGI-PGF)"/>
            <person name="Copeland A."/>
            <person name="Lucas S."/>
            <person name="Lapidus A."/>
            <person name="Glavina del Rio T."/>
            <person name="Dalin E."/>
            <person name="Tice H."/>
            <person name="Bruce D."/>
            <person name="Goodwin L."/>
            <person name="Pitluck S."/>
            <person name="Larimer F."/>
            <person name="Land M.L."/>
            <person name="Hauser L."/>
            <person name="Tiedje J."/>
            <person name="Richardson P."/>
        </authorList>
    </citation>
    <scope>NUCLEOTIDE SEQUENCE [LARGE SCALE GENOMIC DNA]</scope>
    <source>
        <strain evidence="2 3">MEX-5</strain>
    </source>
</reference>
<comment type="caution">
    <text evidence="2">The sequence shown here is derived from an EMBL/GenBank/DDBJ whole genome shotgun (WGS) entry which is preliminary data.</text>
</comment>
<evidence type="ECO:0000256" key="1">
    <source>
        <dbReference type="SAM" id="MobiDB-lite"/>
    </source>
</evidence>
<evidence type="ECO:0000313" key="2">
    <source>
        <dbReference type="EMBL" id="EDT37123.1"/>
    </source>
</evidence>
<proteinExistence type="predicted"/>
<dbReference type="EMBL" id="ABLK01000614">
    <property type="protein sequence ID" value="EDT37123.1"/>
    <property type="molecule type" value="Genomic_DNA"/>
</dbReference>
<feature type="compositionally biased region" description="Low complexity" evidence="1">
    <location>
        <begin position="1"/>
        <end position="15"/>
    </location>
</feature>